<dbReference type="SUPFAM" id="SSF55729">
    <property type="entry name" value="Acyl-CoA N-acyltransferases (Nat)"/>
    <property type="match status" value="1"/>
</dbReference>
<dbReference type="InterPro" id="IPR031165">
    <property type="entry name" value="GNAT_YJDJ"/>
</dbReference>
<protein>
    <submittedName>
        <fullName evidence="2">N-acetyltransferase</fullName>
    </submittedName>
</protein>
<gene>
    <name evidence="2" type="ORF">FYJ73_08305</name>
</gene>
<reference evidence="2 3" key="1">
    <citation type="submission" date="2019-08" db="EMBL/GenBank/DDBJ databases">
        <title>In-depth cultivation of the pig gut microbiome towards novel bacterial diversity and tailored functional studies.</title>
        <authorList>
            <person name="Wylensek D."/>
            <person name="Hitch T.C.A."/>
            <person name="Clavel T."/>
        </authorList>
    </citation>
    <scope>NUCLEOTIDE SEQUENCE [LARGE SCALE GENOMIC DNA]</scope>
    <source>
        <strain evidence="2 3">LKV-178-WT-2A</strain>
    </source>
</reference>
<evidence type="ECO:0000313" key="2">
    <source>
        <dbReference type="EMBL" id="MST84669.1"/>
    </source>
</evidence>
<dbReference type="Proteomes" id="UP000438914">
    <property type="component" value="Unassembled WGS sequence"/>
</dbReference>
<dbReference type="InterPro" id="IPR016181">
    <property type="entry name" value="Acyl_CoA_acyltransferase"/>
</dbReference>
<dbReference type="AlphaFoldDB" id="A0A7K0KFP2"/>
<dbReference type="PANTHER" id="PTHR31435:SF10">
    <property type="entry name" value="BSR4717 PROTEIN"/>
    <property type="match status" value="1"/>
</dbReference>
<accession>A0A7K0KFP2</accession>
<sequence length="101" mass="11338">METKIVADNTKGQVLAYDGEEQVGLLDFTFKGQVMFINHTEAFKKGMGIGALLVEAANEYAINHKLKVLPICSYAFTWYQRHPQYKDILDEHAGEGVSCQL</sequence>
<dbReference type="Pfam" id="PF14542">
    <property type="entry name" value="Acetyltransf_CG"/>
    <property type="match status" value="1"/>
</dbReference>
<evidence type="ECO:0000259" key="1">
    <source>
        <dbReference type="PROSITE" id="PS51729"/>
    </source>
</evidence>
<dbReference type="InterPro" id="IPR045057">
    <property type="entry name" value="Gcn5-rel_NAT"/>
</dbReference>
<comment type="caution">
    <text evidence="2">The sequence shown here is derived from an EMBL/GenBank/DDBJ whole genome shotgun (WGS) entry which is preliminary data.</text>
</comment>
<keyword evidence="3" id="KW-1185">Reference proteome</keyword>
<name>A0A7K0KFP2_9BACT</name>
<keyword evidence="2" id="KW-0808">Transferase</keyword>
<dbReference type="EMBL" id="VUNG01000019">
    <property type="protein sequence ID" value="MST84669.1"/>
    <property type="molecule type" value="Genomic_DNA"/>
</dbReference>
<feature type="domain" description="N-acetyltransferase" evidence="1">
    <location>
        <begin position="6"/>
        <end position="90"/>
    </location>
</feature>
<dbReference type="PANTHER" id="PTHR31435">
    <property type="entry name" value="PROTEIN NATD1"/>
    <property type="match status" value="1"/>
</dbReference>
<evidence type="ECO:0000313" key="3">
    <source>
        <dbReference type="Proteomes" id="UP000438914"/>
    </source>
</evidence>
<dbReference type="PROSITE" id="PS51729">
    <property type="entry name" value="GNAT_YJDJ"/>
    <property type="match status" value="1"/>
</dbReference>
<dbReference type="GO" id="GO:0016740">
    <property type="term" value="F:transferase activity"/>
    <property type="evidence" value="ECO:0007669"/>
    <property type="project" value="UniProtKB-KW"/>
</dbReference>
<organism evidence="2 3">
    <name type="scientific">Hallella mizrahii</name>
    <dbReference type="NCBI Taxonomy" id="2606637"/>
    <lineage>
        <taxon>Bacteria</taxon>
        <taxon>Pseudomonadati</taxon>
        <taxon>Bacteroidota</taxon>
        <taxon>Bacteroidia</taxon>
        <taxon>Bacteroidales</taxon>
        <taxon>Prevotellaceae</taxon>
        <taxon>Hallella</taxon>
    </lineage>
</organism>
<dbReference type="Gene3D" id="3.40.630.30">
    <property type="match status" value="1"/>
</dbReference>
<dbReference type="RefSeq" id="WP_154534253.1">
    <property type="nucleotide sequence ID" value="NZ_VUNG01000019.1"/>
</dbReference>
<proteinExistence type="predicted"/>